<proteinExistence type="predicted"/>
<reference evidence="3" key="1">
    <citation type="journal article" date="2019" name="Int. J. Syst. Evol. Microbiol.">
        <title>The Global Catalogue of Microorganisms (GCM) 10K type strain sequencing project: providing services to taxonomists for standard genome sequencing and annotation.</title>
        <authorList>
            <consortium name="The Broad Institute Genomics Platform"/>
            <consortium name="The Broad Institute Genome Sequencing Center for Infectious Disease"/>
            <person name="Wu L."/>
            <person name="Ma J."/>
        </authorList>
    </citation>
    <scope>NUCLEOTIDE SEQUENCE [LARGE SCALE GENOMIC DNA]</scope>
    <source>
        <strain evidence="3">JCM 17906</strain>
    </source>
</reference>
<name>A0ABP8S1U3_9PSEU</name>
<comment type="caution">
    <text evidence="2">The sequence shown here is derived from an EMBL/GenBank/DDBJ whole genome shotgun (WGS) entry which is preliminary data.</text>
</comment>
<evidence type="ECO:0000313" key="3">
    <source>
        <dbReference type="Proteomes" id="UP001501598"/>
    </source>
</evidence>
<accession>A0ABP8S1U3</accession>
<sequence length="71" mass="8153">MSHHPSHPHARVSRESGASVPDQHPLASASQPSQIAFLVEDLEESTRRWSEFARHDEWQILEMDGRRDLPI</sequence>
<protein>
    <recommendedName>
        <fullName evidence="4">Glyoxalase-like domain-containing protein</fullName>
    </recommendedName>
</protein>
<dbReference type="Proteomes" id="UP001501598">
    <property type="component" value="Unassembled WGS sequence"/>
</dbReference>
<evidence type="ECO:0008006" key="4">
    <source>
        <dbReference type="Google" id="ProtNLM"/>
    </source>
</evidence>
<organism evidence="2 3">
    <name type="scientific">Pseudonocardia xishanensis</name>
    <dbReference type="NCBI Taxonomy" id="630995"/>
    <lineage>
        <taxon>Bacteria</taxon>
        <taxon>Bacillati</taxon>
        <taxon>Actinomycetota</taxon>
        <taxon>Actinomycetes</taxon>
        <taxon>Pseudonocardiales</taxon>
        <taxon>Pseudonocardiaceae</taxon>
        <taxon>Pseudonocardia</taxon>
    </lineage>
</organism>
<dbReference type="EMBL" id="BAABGT010000110">
    <property type="protein sequence ID" value="GAA4558350.1"/>
    <property type="molecule type" value="Genomic_DNA"/>
</dbReference>
<feature type="region of interest" description="Disordered" evidence="1">
    <location>
        <begin position="1"/>
        <end position="33"/>
    </location>
</feature>
<gene>
    <name evidence="2" type="ORF">GCM10023175_64390</name>
</gene>
<feature type="compositionally biased region" description="Basic residues" evidence="1">
    <location>
        <begin position="1"/>
        <end position="11"/>
    </location>
</feature>
<evidence type="ECO:0000256" key="1">
    <source>
        <dbReference type="SAM" id="MobiDB-lite"/>
    </source>
</evidence>
<keyword evidence="3" id="KW-1185">Reference proteome</keyword>
<evidence type="ECO:0000313" key="2">
    <source>
        <dbReference type="EMBL" id="GAA4558350.1"/>
    </source>
</evidence>